<dbReference type="RefSeq" id="WP_188826654.1">
    <property type="nucleotide sequence ID" value="NZ_BMMW01000001.1"/>
</dbReference>
<organism evidence="2 3">
    <name type="scientific">Nocardia camponoti</name>
    <dbReference type="NCBI Taxonomy" id="1616106"/>
    <lineage>
        <taxon>Bacteria</taxon>
        <taxon>Bacillati</taxon>
        <taxon>Actinomycetota</taxon>
        <taxon>Actinomycetes</taxon>
        <taxon>Mycobacteriales</taxon>
        <taxon>Nocardiaceae</taxon>
        <taxon>Nocardia</taxon>
    </lineage>
</organism>
<evidence type="ECO:0000313" key="2">
    <source>
        <dbReference type="EMBL" id="GGK32407.1"/>
    </source>
</evidence>
<gene>
    <name evidence="2" type="ORF">GCM10011591_00250</name>
</gene>
<sequence>MSSLTYSGHRHRIALGSAPDSPVAPLATPALVLGLVLVGFGFAALLRLGDWIGNYGHTLVFLAYFLYLAASIRLTLWGGVTAWAARHSSASSR</sequence>
<name>A0A917Q705_9NOCA</name>
<evidence type="ECO:0000256" key="1">
    <source>
        <dbReference type="SAM" id="Phobius"/>
    </source>
</evidence>
<dbReference type="EMBL" id="BMMW01000001">
    <property type="protein sequence ID" value="GGK32407.1"/>
    <property type="molecule type" value="Genomic_DNA"/>
</dbReference>
<dbReference type="AlphaFoldDB" id="A0A917Q705"/>
<proteinExistence type="predicted"/>
<accession>A0A917Q705</accession>
<feature type="transmembrane region" description="Helical" evidence="1">
    <location>
        <begin position="58"/>
        <end position="85"/>
    </location>
</feature>
<feature type="transmembrane region" description="Helical" evidence="1">
    <location>
        <begin position="26"/>
        <end position="46"/>
    </location>
</feature>
<reference evidence="2" key="2">
    <citation type="submission" date="2020-09" db="EMBL/GenBank/DDBJ databases">
        <authorList>
            <person name="Sun Q."/>
            <person name="Zhou Y."/>
        </authorList>
    </citation>
    <scope>NUCLEOTIDE SEQUENCE</scope>
    <source>
        <strain evidence="2">CGMCC 4.7278</strain>
    </source>
</reference>
<reference evidence="2" key="1">
    <citation type="journal article" date="2014" name="Int. J. Syst. Evol. Microbiol.">
        <title>Complete genome sequence of Corynebacterium casei LMG S-19264T (=DSM 44701T), isolated from a smear-ripened cheese.</title>
        <authorList>
            <consortium name="US DOE Joint Genome Institute (JGI-PGF)"/>
            <person name="Walter F."/>
            <person name="Albersmeier A."/>
            <person name="Kalinowski J."/>
            <person name="Ruckert C."/>
        </authorList>
    </citation>
    <scope>NUCLEOTIDE SEQUENCE</scope>
    <source>
        <strain evidence="2">CGMCC 4.7278</strain>
    </source>
</reference>
<keyword evidence="1" id="KW-0472">Membrane</keyword>
<evidence type="ECO:0000313" key="3">
    <source>
        <dbReference type="Proteomes" id="UP000612956"/>
    </source>
</evidence>
<comment type="caution">
    <text evidence="2">The sequence shown here is derived from an EMBL/GenBank/DDBJ whole genome shotgun (WGS) entry which is preliminary data.</text>
</comment>
<dbReference type="Proteomes" id="UP000612956">
    <property type="component" value="Unassembled WGS sequence"/>
</dbReference>
<keyword evidence="1" id="KW-1133">Transmembrane helix</keyword>
<keyword evidence="1" id="KW-0812">Transmembrane</keyword>
<protein>
    <submittedName>
        <fullName evidence="2">Uncharacterized protein</fullName>
    </submittedName>
</protein>
<keyword evidence="3" id="KW-1185">Reference proteome</keyword>